<keyword evidence="7" id="KW-0949">S-adenosyl-L-methionine</keyword>
<evidence type="ECO:0000256" key="5">
    <source>
        <dbReference type="ARBA" id="ARBA00022603"/>
    </source>
</evidence>
<dbReference type="AlphaFoldDB" id="A0A0F9XE82"/>
<evidence type="ECO:0000313" key="12">
    <source>
        <dbReference type="Proteomes" id="UP000034112"/>
    </source>
</evidence>
<dbReference type="InterPro" id="IPR029063">
    <property type="entry name" value="SAM-dependent_MTases_sf"/>
</dbReference>
<dbReference type="GO" id="GO:0005737">
    <property type="term" value="C:cytoplasm"/>
    <property type="evidence" value="ECO:0007669"/>
    <property type="project" value="UniProtKB-SubCell"/>
</dbReference>
<evidence type="ECO:0000256" key="6">
    <source>
        <dbReference type="ARBA" id="ARBA00022679"/>
    </source>
</evidence>
<reference evidence="12" key="1">
    <citation type="journal article" date="2015" name="Genome Announc.">
        <title>Draft whole-genome sequence of the biocontrol agent Trichoderma harzianum T6776.</title>
        <authorList>
            <person name="Baroncelli R."/>
            <person name="Piaggeschi G."/>
            <person name="Fiorini L."/>
            <person name="Bertolini E."/>
            <person name="Zapparata A."/>
            <person name="Pe M.E."/>
            <person name="Sarrocco S."/>
            <person name="Vannacci G."/>
        </authorList>
    </citation>
    <scope>NUCLEOTIDE SEQUENCE [LARGE SCALE GENOMIC DNA]</scope>
    <source>
        <strain evidence="12">T6776</strain>
    </source>
</reference>
<dbReference type="PANTHER" id="PTHR14614:SF39">
    <property type="entry name" value="HISTIDINE PROTEIN METHYLTRANSFERASE 1 HOMOLOG"/>
    <property type="match status" value="1"/>
</dbReference>
<comment type="similarity">
    <text evidence="9">Belongs to the methyltransferase superfamily. METTL18 family.</text>
</comment>
<evidence type="ECO:0000256" key="8">
    <source>
        <dbReference type="ARBA" id="ARBA00023242"/>
    </source>
</evidence>
<gene>
    <name evidence="11" type="ORF">THAR02_04509</name>
</gene>
<feature type="compositionally biased region" description="Low complexity" evidence="10">
    <location>
        <begin position="20"/>
        <end position="36"/>
    </location>
</feature>
<organism evidence="11 12">
    <name type="scientific">Trichoderma harzianum</name>
    <name type="common">Hypocrea lixii</name>
    <dbReference type="NCBI Taxonomy" id="5544"/>
    <lineage>
        <taxon>Eukaryota</taxon>
        <taxon>Fungi</taxon>
        <taxon>Dikarya</taxon>
        <taxon>Ascomycota</taxon>
        <taxon>Pezizomycotina</taxon>
        <taxon>Sordariomycetes</taxon>
        <taxon>Hypocreomycetidae</taxon>
        <taxon>Hypocreales</taxon>
        <taxon>Hypocreaceae</taxon>
        <taxon>Trichoderma</taxon>
    </lineage>
</organism>
<keyword evidence="8" id="KW-0539">Nucleus</keyword>
<evidence type="ECO:0000256" key="7">
    <source>
        <dbReference type="ARBA" id="ARBA00022691"/>
    </source>
</evidence>
<dbReference type="EMBL" id="JOKZ01000112">
    <property type="protein sequence ID" value="KKP03366.1"/>
    <property type="molecule type" value="Genomic_DNA"/>
</dbReference>
<dbReference type="GO" id="GO:0032259">
    <property type="term" value="P:methylation"/>
    <property type="evidence" value="ECO:0007669"/>
    <property type="project" value="UniProtKB-KW"/>
</dbReference>
<feature type="region of interest" description="Disordered" evidence="10">
    <location>
        <begin position="1"/>
        <end position="43"/>
    </location>
</feature>
<keyword evidence="5" id="KW-0489">Methyltransferase</keyword>
<evidence type="ECO:0000313" key="11">
    <source>
        <dbReference type="EMBL" id="KKP03366.1"/>
    </source>
</evidence>
<evidence type="ECO:0000256" key="10">
    <source>
        <dbReference type="SAM" id="MobiDB-lite"/>
    </source>
</evidence>
<evidence type="ECO:0000256" key="9">
    <source>
        <dbReference type="ARBA" id="ARBA00038126"/>
    </source>
</evidence>
<name>A0A0F9XE82_TRIHA</name>
<evidence type="ECO:0000256" key="2">
    <source>
        <dbReference type="ARBA" id="ARBA00004496"/>
    </source>
</evidence>
<dbReference type="PANTHER" id="PTHR14614">
    <property type="entry name" value="HEPATOCELLULAR CARCINOMA-ASSOCIATED ANTIGEN"/>
    <property type="match status" value="1"/>
</dbReference>
<keyword evidence="4" id="KW-0963">Cytoplasm</keyword>
<comment type="caution">
    <text evidence="11">The sequence shown here is derived from an EMBL/GenBank/DDBJ whole genome shotgun (WGS) entry which is preliminary data.</text>
</comment>
<dbReference type="Gene3D" id="3.40.50.150">
    <property type="entry name" value="Vaccinia Virus protein VP39"/>
    <property type="match status" value="1"/>
</dbReference>
<comment type="subcellular location">
    <subcellularLocation>
        <location evidence="2">Cytoplasm</location>
    </subcellularLocation>
    <subcellularLocation>
        <location evidence="1">Nucleus</location>
    </subcellularLocation>
</comment>
<evidence type="ECO:0000256" key="1">
    <source>
        <dbReference type="ARBA" id="ARBA00004123"/>
    </source>
</evidence>
<dbReference type="InterPro" id="IPR019410">
    <property type="entry name" value="Methyltransf_16"/>
</dbReference>
<dbReference type="OMA" id="NLLLTWH"/>
<accession>A0A0F9XE82</accession>
<keyword evidence="6" id="KW-0808">Transferase</keyword>
<dbReference type="OrthoDB" id="1723750at2759"/>
<protein>
    <recommendedName>
        <fullName evidence="3">protein-histidine N-methyltransferase</fullName>
        <ecNumber evidence="3">2.1.1.85</ecNumber>
    </recommendedName>
</protein>
<proteinExistence type="inferred from homology"/>
<dbReference type="EC" id="2.1.1.85" evidence="3"/>
<evidence type="ECO:0000256" key="3">
    <source>
        <dbReference type="ARBA" id="ARBA00012533"/>
    </source>
</evidence>
<dbReference type="GO" id="GO:0005634">
    <property type="term" value="C:nucleus"/>
    <property type="evidence" value="ECO:0007669"/>
    <property type="project" value="UniProtKB-SubCell"/>
</dbReference>
<dbReference type="GO" id="GO:0018064">
    <property type="term" value="F:protein-L-histidine N-tele-methyltransferase activity"/>
    <property type="evidence" value="ECO:0007669"/>
    <property type="project" value="UniProtKB-EC"/>
</dbReference>
<dbReference type="Proteomes" id="UP000034112">
    <property type="component" value="Unassembled WGS sequence"/>
</dbReference>
<evidence type="ECO:0000256" key="4">
    <source>
        <dbReference type="ARBA" id="ARBA00022490"/>
    </source>
</evidence>
<sequence>MSFSFGFSGDDIDHDVDESQTQTQPPAITTQAQPPASYSAFPVAGKPQLPATLHNLSDFLSQLPSKLAYDLLDIDVADDGASETRLQLPRRELWDVRVQLMAEDDEVVNGEDRVDDGGLGKHDVKTGIYEGGFKSWESSIDLVKVLAAQDELTASQQASSLRVVELGCGTALPSLAMFTWIMQRQSRNQWHQNPCSFILADYNPSVLRLVTLPNFVLAWALHNTHNPVLQDAFNIEGELELSPEIVQAFEQFLSSSGIHLSFISGAWSPEFISCLYDLPAFSSGLPAPITLMVGAETIYSPFALQAFTQTVFAILGRERGSGATAAAYVAAKRLYFGVGGSLDDFIEAARSKGATVSELREESEGVRRGVVHCILQQS</sequence>